<comment type="caution">
    <text evidence="7">The sequence shown here is derived from an EMBL/GenBank/DDBJ whole genome shotgun (WGS) entry which is preliminary data.</text>
</comment>
<dbReference type="Pfam" id="PF00291">
    <property type="entry name" value="PALP"/>
    <property type="match status" value="1"/>
</dbReference>
<evidence type="ECO:0000313" key="8">
    <source>
        <dbReference type="Proteomes" id="UP000223913"/>
    </source>
</evidence>
<keyword evidence="8" id="KW-1185">Reference proteome</keyword>
<name>A0A2D0N4D4_FLAN2</name>
<dbReference type="Gene3D" id="3.40.50.1100">
    <property type="match status" value="2"/>
</dbReference>
<dbReference type="Proteomes" id="UP000223913">
    <property type="component" value="Unassembled WGS sequence"/>
</dbReference>
<sequence length="313" mass="35172">MHDVFQNHPPSPIQEIWAEVLDQHAIELLVKRDDLLQPAGDDRFCGNKVRKLKYNLQAAREAQQSQLLTFGGAYSNHIAAVARAGKRYGFRTVGVIRGEAHEPLNPTLAQATADGMHLHYLDRDTYRKKDQPEILRSLLDRFGASYVLPEGGTNELALRGCEELVTEIRQQLGSLPDYLAVACGTGGTMAGIIRGCIRRSRVLGVSALKGNWMEKEIRRLLGQDDDLTNWQVFTDYHFGGYARFPPELRAFTREFEREHGIRLDPVYTCKLFYGILDLIGKGVFPKGSRIVVVHSGGLQGWNESMDQKLGLPR</sequence>
<gene>
    <name evidence="7" type="ORF">CRP01_28040</name>
</gene>
<evidence type="ECO:0000256" key="4">
    <source>
        <dbReference type="PIRSR" id="PIRSR006278-1"/>
    </source>
</evidence>
<evidence type="ECO:0000256" key="2">
    <source>
        <dbReference type="ARBA" id="ARBA00008639"/>
    </source>
</evidence>
<organism evidence="7 8">
    <name type="scientific">Flavilitoribacter nigricans (strain ATCC 23147 / DSM 23189 / NBRC 102662 / NCIMB 1420 / SS-2)</name>
    <name type="common">Lewinella nigricans</name>
    <dbReference type="NCBI Taxonomy" id="1122177"/>
    <lineage>
        <taxon>Bacteria</taxon>
        <taxon>Pseudomonadati</taxon>
        <taxon>Bacteroidota</taxon>
        <taxon>Saprospiria</taxon>
        <taxon>Saprospirales</taxon>
        <taxon>Lewinellaceae</taxon>
        <taxon>Flavilitoribacter</taxon>
    </lineage>
</organism>
<dbReference type="InterPro" id="IPR027278">
    <property type="entry name" value="ACCD_DCysDesulf"/>
</dbReference>
<dbReference type="PANTHER" id="PTHR43780:SF2">
    <property type="entry name" value="1-AMINOCYCLOPROPANE-1-CARBOXYLATE DEAMINASE-RELATED"/>
    <property type="match status" value="1"/>
</dbReference>
<dbReference type="InterPro" id="IPR036052">
    <property type="entry name" value="TrpB-like_PALP_sf"/>
</dbReference>
<feature type="domain" description="Tryptophan synthase beta chain-like PALP" evidence="6">
    <location>
        <begin position="19"/>
        <end position="296"/>
    </location>
</feature>
<dbReference type="RefSeq" id="WP_099153377.1">
    <property type="nucleotide sequence ID" value="NZ_PDUD01000033.1"/>
</dbReference>
<dbReference type="OrthoDB" id="9801249at2"/>
<keyword evidence="3 5" id="KW-0663">Pyridoxal phosphate</keyword>
<dbReference type="SUPFAM" id="SSF53686">
    <property type="entry name" value="Tryptophan synthase beta subunit-like PLP-dependent enzymes"/>
    <property type="match status" value="1"/>
</dbReference>
<dbReference type="InterPro" id="IPR001926">
    <property type="entry name" value="TrpB-like_PALP"/>
</dbReference>
<dbReference type="GO" id="GO:0019148">
    <property type="term" value="F:D-cysteine desulfhydrase activity"/>
    <property type="evidence" value="ECO:0007669"/>
    <property type="project" value="TreeGrafter"/>
</dbReference>
<evidence type="ECO:0000259" key="6">
    <source>
        <dbReference type="Pfam" id="PF00291"/>
    </source>
</evidence>
<dbReference type="PANTHER" id="PTHR43780">
    <property type="entry name" value="1-AMINOCYCLOPROPANE-1-CARBOXYLATE DEAMINASE-RELATED"/>
    <property type="match status" value="1"/>
</dbReference>
<accession>A0A2D0N4D4</accession>
<evidence type="ECO:0000256" key="1">
    <source>
        <dbReference type="ARBA" id="ARBA00001933"/>
    </source>
</evidence>
<dbReference type="PIRSF" id="PIRSF006278">
    <property type="entry name" value="ACCD_DCysDesulf"/>
    <property type="match status" value="1"/>
</dbReference>
<proteinExistence type="inferred from homology"/>
<evidence type="ECO:0000256" key="5">
    <source>
        <dbReference type="PIRSR" id="PIRSR006278-2"/>
    </source>
</evidence>
<dbReference type="AlphaFoldDB" id="A0A2D0N4D4"/>
<comment type="cofactor">
    <cofactor evidence="1">
        <name>pyridoxal 5'-phosphate</name>
        <dbReference type="ChEBI" id="CHEBI:597326"/>
    </cofactor>
</comment>
<evidence type="ECO:0000313" key="7">
    <source>
        <dbReference type="EMBL" id="PHN03248.1"/>
    </source>
</evidence>
<protein>
    <submittedName>
        <fullName evidence="7">1-aminocyclopropane-1-carboxylate deaminase</fullName>
    </submittedName>
</protein>
<comment type="similarity">
    <text evidence="2">Belongs to the ACC deaminase/D-cysteine desulfhydrase family.</text>
</comment>
<feature type="modified residue" description="N6-(pyridoxal phosphate)lysine" evidence="5">
    <location>
        <position position="48"/>
    </location>
</feature>
<feature type="active site" description="Nucleophile" evidence="4">
    <location>
        <position position="75"/>
    </location>
</feature>
<reference evidence="7 8" key="1">
    <citation type="submission" date="2017-10" db="EMBL/GenBank/DDBJ databases">
        <title>The draft genome sequence of Lewinella nigricans NBRC 102662.</title>
        <authorList>
            <person name="Wang K."/>
        </authorList>
    </citation>
    <scope>NUCLEOTIDE SEQUENCE [LARGE SCALE GENOMIC DNA]</scope>
    <source>
        <strain evidence="7 8">NBRC 102662</strain>
    </source>
</reference>
<evidence type="ECO:0000256" key="3">
    <source>
        <dbReference type="ARBA" id="ARBA00022898"/>
    </source>
</evidence>
<dbReference type="EMBL" id="PDUD01000033">
    <property type="protein sequence ID" value="PHN03248.1"/>
    <property type="molecule type" value="Genomic_DNA"/>
</dbReference>